<dbReference type="Proteomes" id="UP000233551">
    <property type="component" value="Unassembled WGS sequence"/>
</dbReference>
<gene>
    <name evidence="1" type="ORF">CRG98_009354</name>
</gene>
<sequence>MGSSLDSPSHSGCGLCGRQILIERVKRVYPVLLDPGNLPALDLRVVKWQVATPSHMHPSRVPGKVDTPKPRVLRRAHACPDEMKFGCAQLLSGLHVQIYCFSDFASTFTALWTSCPHLLLFELRIHGLRVHISYFPNFVSTFFAFWTSSPHLLLFGLRIHGLRVHIYYFLDFASTFIAFRTVRT</sequence>
<proteinExistence type="predicted"/>
<organism evidence="1 2">
    <name type="scientific">Punica granatum</name>
    <name type="common">Pomegranate</name>
    <dbReference type="NCBI Taxonomy" id="22663"/>
    <lineage>
        <taxon>Eukaryota</taxon>
        <taxon>Viridiplantae</taxon>
        <taxon>Streptophyta</taxon>
        <taxon>Embryophyta</taxon>
        <taxon>Tracheophyta</taxon>
        <taxon>Spermatophyta</taxon>
        <taxon>Magnoliopsida</taxon>
        <taxon>eudicotyledons</taxon>
        <taxon>Gunneridae</taxon>
        <taxon>Pentapetalae</taxon>
        <taxon>rosids</taxon>
        <taxon>malvids</taxon>
        <taxon>Myrtales</taxon>
        <taxon>Lythraceae</taxon>
        <taxon>Punica</taxon>
    </lineage>
</organism>
<name>A0A2I0KP50_PUNGR</name>
<comment type="caution">
    <text evidence="1">The sequence shown here is derived from an EMBL/GenBank/DDBJ whole genome shotgun (WGS) entry which is preliminary data.</text>
</comment>
<accession>A0A2I0KP50</accession>
<dbReference type="EMBL" id="PGOL01000465">
    <property type="protein sequence ID" value="PKI70277.1"/>
    <property type="molecule type" value="Genomic_DNA"/>
</dbReference>
<protein>
    <submittedName>
        <fullName evidence="1">Uncharacterized protein</fullName>
    </submittedName>
</protein>
<reference evidence="1 2" key="1">
    <citation type="submission" date="2017-11" db="EMBL/GenBank/DDBJ databases">
        <title>De-novo sequencing of pomegranate (Punica granatum L.) genome.</title>
        <authorList>
            <person name="Akparov Z."/>
            <person name="Amiraslanov A."/>
            <person name="Hajiyeva S."/>
            <person name="Abbasov M."/>
            <person name="Kaur K."/>
            <person name="Hamwieh A."/>
            <person name="Solovyev V."/>
            <person name="Salamov A."/>
            <person name="Braich B."/>
            <person name="Kosarev P."/>
            <person name="Mahmoud A."/>
            <person name="Hajiyev E."/>
            <person name="Babayeva S."/>
            <person name="Izzatullayeva V."/>
            <person name="Mammadov A."/>
            <person name="Mammadov A."/>
            <person name="Sharifova S."/>
            <person name="Ojaghi J."/>
            <person name="Eynullazada K."/>
            <person name="Bayramov B."/>
            <person name="Abdulazimova A."/>
            <person name="Shahmuradov I."/>
        </authorList>
    </citation>
    <scope>NUCLEOTIDE SEQUENCE [LARGE SCALE GENOMIC DNA]</scope>
    <source>
        <strain evidence="2">cv. AG2017</strain>
        <tissue evidence="1">Leaf</tissue>
    </source>
</reference>
<evidence type="ECO:0000313" key="1">
    <source>
        <dbReference type="EMBL" id="PKI70277.1"/>
    </source>
</evidence>
<dbReference type="AlphaFoldDB" id="A0A2I0KP50"/>
<keyword evidence="2" id="KW-1185">Reference proteome</keyword>
<evidence type="ECO:0000313" key="2">
    <source>
        <dbReference type="Proteomes" id="UP000233551"/>
    </source>
</evidence>